<accession>A0A6A6CMG5</accession>
<sequence>MALARLLATTEAVEMILENLDPQSLVAARRAHYRFRNAALGAPALRHKLLLSAHNSPSFVWRYFHRGHHGTHRRWTVQKPPTRWYNSPWDSYFTIKTPNPTVLRRTHEPEYYSELGRWNNINQPEWQTLLIALDAAHDRARSHTPWQERECWQDPEFRMICLPGIDRVDIRTRFFPAELDKDSIYRDMFLFYEYTPSVKVHYQLNNKRAGGEELWGVQQVMNPEGVRTRDVVNMLRWESQGMDTSGEWAVQISVDGAIFPSEMEMAMVDDGDEHEEWTARRNPARFETTMSRIRRRRNRSR</sequence>
<dbReference type="AlphaFoldDB" id="A0A6A6CMG5"/>
<dbReference type="RefSeq" id="XP_033668239.1">
    <property type="nucleotide sequence ID" value="XM_033812532.1"/>
</dbReference>
<organism evidence="1 2">
    <name type="scientific">Zasmidium cellare ATCC 36951</name>
    <dbReference type="NCBI Taxonomy" id="1080233"/>
    <lineage>
        <taxon>Eukaryota</taxon>
        <taxon>Fungi</taxon>
        <taxon>Dikarya</taxon>
        <taxon>Ascomycota</taxon>
        <taxon>Pezizomycotina</taxon>
        <taxon>Dothideomycetes</taxon>
        <taxon>Dothideomycetidae</taxon>
        <taxon>Mycosphaerellales</taxon>
        <taxon>Mycosphaerellaceae</taxon>
        <taxon>Zasmidium</taxon>
    </lineage>
</organism>
<dbReference type="Proteomes" id="UP000799537">
    <property type="component" value="Unassembled WGS sequence"/>
</dbReference>
<dbReference type="SUPFAM" id="SSF81383">
    <property type="entry name" value="F-box domain"/>
    <property type="match status" value="1"/>
</dbReference>
<evidence type="ECO:0000313" key="2">
    <source>
        <dbReference type="Proteomes" id="UP000799537"/>
    </source>
</evidence>
<gene>
    <name evidence="1" type="ORF">M409DRAFT_53957</name>
</gene>
<reference evidence="1" key="1">
    <citation type="journal article" date="2020" name="Stud. Mycol.">
        <title>101 Dothideomycetes genomes: a test case for predicting lifestyles and emergence of pathogens.</title>
        <authorList>
            <person name="Haridas S."/>
            <person name="Albert R."/>
            <person name="Binder M."/>
            <person name="Bloem J."/>
            <person name="Labutti K."/>
            <person name="Salamov A."/>
            <person name="Andreopoulos B."/>
            <person name="Baker S."/>
            <person name="Barry K."/>
            <person name="Bills G."/>
            <person name="Bluhm B."/>
            <person name="Cannon C."/>
            <person name="Castanera R."/>
            <person name="Culley D."/>
            <person name="Daum C."/>
            <person name="Ezra D."/>
            <person name="Gonzalez J."/>
            <person name="Henrissat B."/>
            <person name="Kuo A."/>
            <person name="Liang C."/>
            <person name="Lipzen A."/>
            <person name="Lutzoni F."/>
            <person name="Magnuson J."/>
            <person name="Mondo S."/>
            <person name="Nolan M."/>
            <person name="Ohm R."/>
            <person name="Pangilinan J."/>
            <person name="Park H.-J."/>
            <person name="Ramirez L."/>
            <person name="Alfaro M."/>
            <person name="Sun H."/>
            <person name="Tritt A."/>
            <person name="Yoshinaga Y."/>
            <person name="Zwiers L.-H."/>
            <person name="Turgeon B."/>
            <person name="Goodwin S."/>
            <person name="Spatafora J."/>
            <person name="Crous P."/>
            <person name="Grigoriev I."/>
        </authorList>
    </citation>
    <scope>NUCLEOTIDE SEQUENCE</scope>
    <source>
        <strain evidence="1">ATCC 36951</strain>
    </source>
</reference>
<dbReference type="EMBL" id="ML993593">
    <property type="protein sequence ID" value="KAF2167350.1"/>
    <property type="molecule type" value="Genomic_DNA"/>
</dbReference>
<evidence type="ECO:0000313" key="1">
    <source>
        <dbReference type="EMBL" id="KAF2167350.1"/>
    </source>
</evidence>
<dbReference type="GeneID" id="54565804"/>
<proteinExistence type="predicted"/>
<keyword evidence="2" id="KW-1185">Reference proteome</keyword>
<evidence type="ECO:0008006" key="3">
    <source>
        <dbReference type="Google" id="ProtNLM"/>
    </source>
</evidence>
<protein>
    <recommendedName>
        <fullName evidence="3">F-box domain-containing protein</fullName>
    </recommendedName>
</protein>
<name>A0A6A6CMG5_ZASCE</name>
<dbReference type="InterPro" id="IPR036047">
    <property type="entry name" value="F-box-like_dom_sf"/>
</dbReference>